<feature type="domain" description="RNA 2-O ribose methyltransferase substrate binding" evidence="4">
    <location>
        <begin position="35"/>
        <end position="115"/>
    </location>
</feature>
<comment type="similarity">
    <text evidence="1">Belongs to the class IV-like SAM-binding methyltransferase superfamily. RNA methyltransferase TrmH family.</text>
</comment>
<dbReference type="CDD" id="cd18095">
    <property type="entry name" value="SpoU-like_rRNA-MTase"/>
    <property type="match status" value="1"/>
</dbReference>
<accession>A0A0F9CBQ7</accession>
<evidence type="ECO:0000313" key="5">
    <source>
        <dbReference type="EMBL" id="KKK99779.1"/>
    </source>
</evidence>
<sequence length="276" mass="28595">MSGINDIKKITSPQNPLIKETARLLRKRQKSGEFLIEGINLLEAALRPGSAAGVNRLFYTEEYLASQKDVCKAFIKEASSRGAQVFELSSGAMDRICDTDSPQGVAAVATLEPSSLFSIDPAQGPIVVADGIQDPGNLGTIIRTADAASAAGVLLIDGITCDLLNPKALRASVGSVFNLPVITEKKEIAIAGLRSLGCRIAVSVAGGKTHYYDSDLASPLAIVLGNEARGVSGEFMEAADVSVSIPVKGGAESLSVSAAAAVLLYEALRQGVTGGH</sequence>
<dbReference type="InterPro" id="IPR029028">
    <property type="entry name" value="Alpha/beta_knot_MTases"/>
</dbReference>
<dbReference type="PANTHER" id="PTHR43191:SF2">
    <property type="entry name" value="RRNA METHYLTRANSFERASE 3, MITOCHONDRIAL"/>
    <property type="match status" value="1"/>
</dbReference>
<dbReference type="InterPro" id="IPR013123">
    <property type="entry name" value="SpoU_subst-bd"/>
</dbReference>
<dbReference type="InterPro" id="IPR001537">
    <property type="entry name" value="SpoU_MeTrfase"/>
</dbReference>
<dbReference type="Pfam" id="PF22435">
    <property type="entry name" value="MRM3-like_sub_bind"/>
    <property type="match status" value="1"/>
</dbReference>
<protein>
    <recommendedName>
        <fullName evidence="4">RNA 2-O ribose methyltransferase substrate binding domain-containing protein</fullName>
    </recommendedName>
</protein>
<name>A0A0F9CBQ7_9ZZZZ</name>
<dbReference type="GO" id="GO:0008173">
    <property type="term" value="F:RNA methyltransferase activity"/>
    <property type="evidence" value="ECO:0007669"/>
    <property type="project" value="InterPro"/>
</dbReference>
<proteinExistence type="inferred from homology"/>
<evidence type="ECO:0000256" key="2">
    <source>
        <dbReference type="ARBA" id="ARBA00022603"/>
    </source>
</evidence>
<dbReference type="SMART" id="SM00967">
    <property type="entry name" value="SpoU_sub_bind"/>
    <property type="match status" value="1"/>
</dbReference>
<dbReference type="Gene3D" id="3.40.1280.10">
    <property type="match status" value="1"/>
</dbReference>
<dbReference type="InterPro" id="IPR029026">
    <property type="entry name" value="tRNA_m1G_MTases_N"/>
</dbReference>
<evidence type="ECO:0000256" key="1">
    <source>
        <dbReference type="ARBA" id="ARBA00007228"/>
    </source>
</evidence>
<dbReference type="GO" id="GO:0005737">
    <property type="term" value="C:cytoplasm"/>
    <property type="evidence" value="ECO:0007669"/>
    <property type="project" value="UniProtKB-ARBA"/>
</dbReference>
<evidence type="ECO:0000256" key="3">
    <source>
        <dbReference type="ARBA" id="ARBA00022679"/>
    </source>
</evidence>
<dbReference type="SUPFAM" id="SSF55315">
    <property type="entry name" value="L30e-like"/>
    <property type="match status" value="1"/>
</dbReference>
<gene>
    <name evidence="5" type="ORF">LCGC14_2629310</name>
</gene>
<dbReference type="InterPro" id="IPR029064">
    <property type="entry name" value="Ribosomal_eL30-like_sf"/>
</dbReference>
<keyword evidence="2" id="KW-0489">Methyltransferase</keyword>
<reference evidence="5" key="1">
    <citation type="journal article" date="2015" name="Nature">
        <title>Complex archaea that bridge the gap between prokaryotes and eukaryotes.</title>
        <authorList>
            <person name="Spang A."/>
            <person name="Saw J.H."/>
            <person name="Jorgensen S.L."/>
            <person name="Zaremba-Niedzwiedzka K."/>
            <person name="Martijn J."/>
            <person name="Lind A.E."/>
            <person name="van Eijk R."/>
            <person name="Schleper C."/>
            <person name="Guy L."/>
            <person name="Ettema T.J."/>
        </authorList>
    </citation>
    <scope>NUCLEOTIDE SEQUENCE</scope>
</reference>
<keyword evidence="3" id="KW-0808">Transferase</keyword>
<dbReference type="InterPro" id="IPR053888">
    <property type="entry name" value="MRM3-like_sub_bind"/>
</dbReference>
<dbReference type="GO" id="GO:0006396">
    <property type="term" value="P:RNA processing"/>
    <property type="evidence" value="ECO:0007669"/>
    <property type="project" value="InterPro"/>
</dbReference>
<comment type="caution">
    <text evidence="5">The sequence shown here is derived from an EMBL/GenBank/DDBJ whole genome shotgun (WGS) entry which is preliminary data.</text>
</comment>
<dbReference type="GO" id="GO:0032259">
    <property type="term" value="P:methylation"/>
    <property type="evidence" value="ECO:0007669"/>
    <property type="project" value="UniProtKB-KW"/>
</dbReference>
<dbReference type="InterPro" id="IPR051259">
    <property type="entry name" value="rRNA_Methyltransferase"/>
</dbReference>
<dbReference type="Pfam" id="PF00588">
    <property type="entry name" value="SpoU_methylase"/>
    <property type="match status" value="1"/>
</dbReference>
<organism evidence="5">
    <name type="scientific">marine sediment metagenome</name>
    <dbReference type="NCBI Taxonomy" id="412755"/>
    <lineage>
        <taxon>unclassified sequences</taxon>
        <taxon>metagenomes</taxon>
        <taxon>ecological metagenomes</taxon>
    </lineage>
</organism>
<dbReference type="AlphaFoldDB" id="A0A0F9CBQ7"/>
<dbReference type="Gene3D" id="3.30.1330.30">
    <property type="match status" value="1"/>
</dbReference>
<dbReference type="EMBL" id="LAZR01045057">
    <property type="protein sequence ID" value="KKK99779.1"/>
    <property type="molecule type" value="Genomic_DNA"/>
</dbReference>
<dbReference type="PANTHER" id="PTHR43191">
    <property type="entry name" value="RRNA METHYLTRANSFERASE 3"/>
    <property type="match status" value="1"/>
</dbReference>
<dbReference type="GO" id="GO:0003723">
    <property type="term" value="F:RNA binding"/>
    <property type="evidence" value="ECO:0007669"/>
    <property type="project" value="InterPro"/>
</dbReference>
<dbReference type="SUPFAM" id="SSF75217">
    <property type="entry name" value="alpha/beta knot"/>
    <property type="match status" value="1"/>
</dbReference>
<evidence type="ECO:0000259" key="4">
    <source>
        <dbReference type="SMART" id="SM00967"/>
    </source>
</evidence>